<dbReference type="HOGENOM" id="CLU_444720_0_0_7"/>
<keyword evidence="1 3" id="KW-0378">Hydrolase</keyword>
<dbReference type="Proteomes" id="UP000001508">
    <property type="component" value="Chromosome"/>
</dbReference>
<dbReference type="InterPro" id="IPR050386">
    <property type="entry name" value="Glycosyl_hydrolase_5"/>
</dbReference>
<accession>D6Z2E6</accession>
<dbReference type="InterPro" id="IPR001547">
    <property type="entry name" value="Glyco_hydro_5"/>
</dbReference>
<dbReference type="InterPro" id="IPR017853">
    <property type="entry name" value="GH"/>
</dbReference>
<keyword evidence="4" id="KW-0732">Signal</keyword>
<dbReference type="PANTHER" id="PTHR31297">
    <property type="entry name" value="GLUCAN ENDO-1,6-BETA-GLUCOSIDASE B"/>
    <property type="match status" value="1"/>
</dbReference>
<evidence type="ECO:0000256" key="1">
    <source>
        <dbReference type="ARBA" id="ARBA00022801"/>
    </source>
</evidence>
<feature type="signal peptide" evidence="4">
    <location>
        <begin position="1"/>
        <end position="22"/>
    </location>
</feature>
<dbReference type="AlphaFoldDB" id="D6Z2E6"/>
<name>D6Z2E6_DESAT</name>
<dbReference type="EMBL" id="CP001940">
    <property type="protein sequence ID" value="ADH85721.1"/>
    <property type="molecule type" value="Genomic_DNA"/>
</dbReference>
<comment type="similarity">
    <text evidence="3">Belongs to the glycosyl hydrolase 5 (cellulase A) family.</text>
</comment>
<protein>
    <submittedName>
        <fullName evidence="6">Glycoside hydrolase family 5</fullName>
    </submittedName>
</protein>
<dbReference type="SUPFAM" id="SSF51445">
    <property type="entry name" value="(Trans)glycosidases"/>
    <property type="match status" value="1"/>
</dbReference>
<evidence type="ECO:0000259" key="5">
    <source>
        <dbReference type="Pfam" id="PF00150"/>
    </source>
</evidence>
<dbReference type="CAZy" id="GH5">
    <property type="family name" value="Glycoside Hydrolase Family 5"/>
</dbReference>
<gene>
    <name evidence="6" type="ordered locus">DaAHT2_1023</name>
</gene>
<proteinExistence type="inferred from homology"/>
<feature type="chain" id="PRO_5003091582" evidence="4">
    <location>
        <begin position="23"/>
        <end position="525"/>
    </location>
</feature>
<dbReference type="Gene3D" id="3.20.20.80">
    <property type="entry name" value="Glycosidases"/>
    <property type="match status" value="2"/>
</dbReference>
<dbReference type="GO" id="GO:0005576">
    <property type="term" value="C:extracellular region"/>
    <property type="evidence" value="ECO:0007669"/>
    <property type="project" value="TreeGrafter"/>
</dbReference>
<feature type="domain" description="Glycoside hydrolase family 5" evidence="5">
    <location>
        <begin position="38"/>
        <end position="241"/>
    </location>
</feature>
<dbReference type="InParanoid" id="D6Z2E6"/>
<dbReference type="OrthoDB" id="9800955at2"/>
<dbReference type="eggNOG" id="COG2730">
    <property type="taxonomic scope" value="Bacteria"/>
</dbReference>
<dbReference type="PANTHER" id="PTHR31297:SF13">
    <property type="entry name" value="PUTATIVE-RELATED"/>
    <property type="match status" value="1"/>
</dbReference>
<evidence type="ECO:0000256" key="2">
    <source>
        <dbReference type="ARBA" id="ARBA00023295"/>
    </source>
</evidence>
<evidence type="ECO:0000256" key="4">
    <source>
        <dbReference type="SAM" id="SignalP"/>
    </source>
</evidence>
<evidence type="ECO:0000256" key="3">
    <source>
        <dbReference type="RuleBase" id="RU361153"/>
    </source>
</evidence>
<dbReference type="Pfam" id="PF00150">
    <property type="entry name" value="Cellulase"/>
    <property type="match status" value="1"/>
</dbReference>
<dbReference type="KEGG" id="dak:DaAHT2_1023"/>
<dbReference type="GO" id="GO:0008422">
    <property type="term" value="F:beta-glucosidase activity"/>
    <property type="evidence" value="ECO:0007669"/>
    <property type="project" value="TreeGrafter"/>
</dbReference>
<keyword evidence="2 3" id="KW-0326">Glycosidase</keyword>
<dbReference type="GO" id="GO:0009986">
    <property type="term" value="C:cell surface"/>
    <property type="evidence" value="ECO:0007669"/>
    <property type="project" value="TreeGrafter"/>
</dbReference>
<dbReference type="GO" id="GO:0009251">
    <property type="term" value="P:glucan catabolic process"/>
    <property type="evidence" value="ECO:0007669"/>
    <property type="project" value="TreeGrafter"/>
</dbReference>
<evidence type="ECO:0000313" key="6">
    <source>
        <dbReference type="EMBL" id="ADH85721.1"/>
    </source>
</evidence>
<organism evidence="6 7">
    <name type="scientific">Desulfurivibrio alkaliphilus (strain DSM 19089 / UNIQEM U267 / AHT2)</name>
    <dbReference type="NCBI Taxonomy" id="589865"/>
    <lineage>
        <taxon>Bacteria</taxon>
        <taxon>Pseudomonadati</taxon>
        <taxon>Thermodesulfobacteriota</taxon>
        <taxon>Desulfobulbia</taxon>
        <taxon>Desulfobulbales</taxon>
        <taxon>Desulfobulbaceae</taxon>
        <taxon>Desulfurivibrio</taxon>
    </lineage>
</organism>
<keyword evidence="7" id="KW-1185">Reference proteome</keyword>
<dbReference type="STRING" id="589865.DaAHT2_1023"/>
<dbReference type="RefSeq" id="WP_013163250.1">
    <property type="nucleotide sequence ID" value="NC_014216.1"/>
</dbReference>
<reference evidence="7" key="1">
    <citation type="submission" date="2010-02" db="EMBL/GenBank/DDBJ databases">
        <title>Complete sequence of Desulfurivibrio alkaliphilus AHT2.</title>
        <authorList>
            <consortium name="US DOE Joint Genome Institute"/>
            <person name="Pitluck S."/>
            <person name="Chertkov O."/>
            <person name="Detter J.C."/>
            <person name="Han C."/>
            <person name="Tapia R."/>
            <person name="Larimer F."/>
            <person name="Land M."/>
            <person name="Hauser L."/>
            <person name="Kyrpides N."/>
            <person name="Mikhailova N."/>
            <person name="Sorokin D.Y."/>
            <person name="Muyzer G."/>
            <person name="Woyke T."/>
        </authorList>
    </citation>
    <scope>NUCLEOTIDE SEQUENCE [LARGE SCALE GENOMIC DNA]</scope>
    <source>
        <strain evidence="7">DSM 19089 / UNIQEM U267 / AHT2</strain>
    </source>
</reference>
<sequence>MKSALCLLQIFLLLLTAGPAFAAQPGDGFLRVDGPRVVNAAGEEVVLRGLNVEFRSFFDTLAPDDIARIAGMGANVIRLALDYRDFEPEPFSYRRESFALLDRILDWCRLHGVYVILDMHLAPGKQNPHDFVVHRQNQARFWIEPENQERFYALWVELARRYRDDPVIAGYDLLNEGTPGTIERYREVMTTVAARIREVDPNHMLIVEEAILPDWEKRLILLDDPNVLYSIHFFHPPQFAFYSTTSYRPVTTYPGEMFKAGPLIASARAEIGPEEAEEWRKIEVRGVAPEGADLLLATIYSENPGQIWFDDLKLEAAGREIELPAPLVANNAFAIDYPGFNWRTDGDCVLFDEYRARNGGRSLLFADCRQPATARSSPIQVVPGEYRLSGWYRSAEAGSGNGGLALNWHRQVTIGQINRQELVEQMAYALDFMREHGVPLYVGEFTMHTNPWPDSARRYLHDLLTIMEEAGLHWTFWVYYSPFAGVGLFRDDPPVPGNPVALEVLGDYFRPGRFLSEPASANALE</sequence>
<evidence type="ECO:0000313" key="7">
    <source>
        <dbReference type="Proteomes" id="UP000001508"/>
    </source>
</evidence>